<keyword evidence="2" id="KW-0067">ATP-binding</keyword>
<dbReference type="PROSITE" id="PS00676">
    <property type="entry name" value="SIGMA54_INTERACT_2"/>
    <property type="match status" value="1"/>
</dbReference>
<dbReference type="PANTHER" id="PTHR32071">
    <property type="entry name" value="TRANSCRIPTIONAL REGULATORY PROTEIN"/>
    <property type="match status" value="1"/>
</dbReference>
<dbReference type="GO" id="GO:0006355">
    <property type="term" value="P:regulation of DNA-templated transcription"/>
    <property type="evidence" value="ECO:0007669"/>
    <property type="project" value="InterPro"/>
</dbReference>
<dbReference type="InterPro" id="IPR002078">
    <property type="entry name" value="Sigma_54_int"/>
</dbReference>
<dbReference type="GO" id="GO:0005524">
    <property type="term" value="F:ATP binding"/>
    <property type="evidence" value="ECO:0007669"/>
    <property type="project" value="UniProtKB-KW"/>
</dbReference>
<dbReference type="InterPro" id="IPR035965">
    <property type="entry name" value="PAS-like_dom_sf"/>
</dbReference>
<dbReference type="PROSITE" id="PS50045">
    <property type="entry name" value="SIGMA54_INTERACT_4"/>
    <property type="match status" value="1"/>
</dbReference>
<dbReference type="PRINTS" id="PR01590">
    <property type="entry name" value="HTHFIS"/>
</dbReference>
<keyword evidence="9" id="KW-1185">Reference proteome</keyword>
<gene>
    <name evidence="8" type="ORF">SAMN05720606_104269</name>
</gene>
<dbReference type="InterPro" id="IPR000014">
    <property type="entry name" value="PAS"/>
</dbReference>
<evidence type="ECO:0000313" key="9">
    <source>
        <dbReference type="Proteomes" id="UP000198538"/>
    </source>
</evidence>
<dbReference type="GO" id="GO:0043565">
    <property type="term" value="F:sequence-specific DNA binding"/>
    <property type="evidence" value="ECO:0007669"/>
    <property type="project" value="InterPro"/>
</dbReference>
<keyword evidence="3" id="KW-0805">Transcription regulation</keyword>
<feature type="domain" description="PAS" evidence="7">
    <location>
        <begin position="146"/>
        <end position="218"/>
    </location>
</feature>
<dbReference type="FunFam" id="3.40.50.300:FF:000006">
    <property type="entry name" value="DNA-binding transcriptional regulator NtrC"/>
    <property type="match status" value="1"/>
</dbReference>
<dbReference type="Pfam" id="PF13596">
    <property type="entry name" value="PAS_10"/>
    <property type="match status" value="1"/>
</dbReference>
<dbReference type="Pfam" id="PF02954">
    <property type="entry name" value="HTH_8"/>
    <property type="match status" value="1"/>
</dbReference>
<dbReference type="Pfam" id="PF25601">
    <property type="entry name" value="AAA_lid_14"/>
    <property type="match status" value="1"/>
</dbReference>
<dbReference type="Pfam" id="PF00158">
    <property type="entry name" value="Sigma54_activat"/>
    <property type="match status" value="1"/>
</dbReference>
<dbReference type="Gene3D" id="1.10.8.60">
    <property type="match status" value="1"/>
</dbReference>
<organism evidence="8 9">
    <name type="scientific">Paenibacillus polysaccharolyticus</name>
    <dbReference type="NCBI Taxonomy" id="582692"/>
    <lineage>
        <taxon>Bacteria</taxon>
        <taxon>Bacillati</taxon>
        <taxon>Bacillota</taxon>
        <taxon>Bacilli</taxon>
        <taxon>Bacillales</taxon>
        <taxon>Paenibacillaceae</taxon>
        <taxon>Paenibacillus</taxon>
    </lineage>
</organism>
<keyword evidence="5" id="KW-0804">Transcription</keyword>
<dbReference type="InterPro" id="IPR009057">
    <property type="entry name" value="Homeodomain-like_sf"/>
</dbReference>
<dbReference type="InterPro" id="IPR025944">
    <property type="entry name" value="Sigma_54_int_dom_CS"/>
</dbReference>
<evidence type="ECO:0000313" key="8">
    <source>
        <dbReference type="EMBL" id="SCY40318.1"/>
    </source>
</evidence>
<dbReference type="EMBL" id="FMVM01000004">
    <property type="protein sequence ID" value="SCY40318.1"/>
    <property type="molecule type" value="Genomic_DNA"/>
</dbReference>
<dbReference type="SUPFAM" id="SSF52540">
    <property type="entry name" value="P-loop containing nucleoside triphosphate hydrolases"/>
    <property type="match status" value="1"/>
</dbReference>
<evidence type="ECO:0000256" key="5">
    <source>
        <dbReference type="ARBA" id="ARBA00023163"/>
    </source>
</evidence>
<evidence type="ECO:0000259" key="7">
    <source>
        <dbReference type="PROSITE" id="PS50112"/>
    </source>
</evidence>
<dbReference type="PANTHER" id="PTHR32071:SF57">
    <property type="entry name" value="C4-DICARBOXYLATE TRANSPORT TRANSCRIPTIONAL REGULATORY PROTEIN DCTD"/>
    <property type="match status" value="1"/>
</dbReference>
<protein>
    <submittedName>
        <fullName evidence="8">PAS domain S-box-containing protein</fullName>
    </submittedName>
</protein>
<evidence type="ECO:0000256" key="4">
    <source>
        <dbReference type="ARBA" id="ARBA00023125"/>
    </source>
</evidence>
<dbReference type="Gene3D" id="1.10.10.60">
    <property type="entry name" value="Homeodomain-like"/>
    <property type="match status" value="1"/>
</dbReference>
<dbReference type="SMART" id="SM00382">
    <property type="entry name" value="AAA"/>
    <property type="match status" value="1"/>
</dbReference>
<dbReference type="PROSITE" id="PS00688">
    <property type="entry name" value="SIGMA54_INTERACT_3"/>
    <property type="match status" value="1"/>
</dbReference>
<name>A0A1G5FP00_9BACL</name>
<sequence>MRHLLPTLKELTRTDMHIYDESSVQEKLLPRPYTDSDINVTRPVFVRSGTGSAYLYCSFLDQLNLPGEKGLPSTSSAKSTEPDPFPVTPSFFVPVPLISLSMELAQVIPLFAKSSILIVKNDRDEWTGYITASDVMNSLHQAYRLMEAYLETTLETAGSALSLIDEEAKVAYWTSGAENIFSIRKTDIIGQPAANFFPPERLQSLKTLYTGESVYRKQHQPRSDLFALINARPVRLDGRIVGAVAAEVDITTEIRLHQELLHMSSKIQHLEKAVARLHPETDPFARIKGSSPIIRQCLETIRKISTTPATVLIMGESGTGKELFAKAIHDLREPETAPFIAINCGAIPASLFESELFGYEKGAFSGADPKGKKGKIELAEGGTLFLDEIGEMPFELQVKLLRVLQERSYFPVGGTRTKQANCRIIAATNQDLPAMITRNQFREDLYYRLNVINLIIPPLRLRKEDIYELTQTFLQEFSLLYNRHIEVIPPELFKRLFEYDWPGNVRELRNVIERLTILTMDGEIKPEYLPDSLTSAKVNVPSEPEHTVANLKSAGKEVAHAPNVTDSQQESHGPDHLAGVAREAANPSVTFPEQSSGSSYQQQMDAYEARLLLQYLKAAGGNKRTLAKQLGISRATLYNRMNRLGI</sequence>
<feature type="domain" description="Sigma-54 factor interaction" evidence="6">
    <location>
        <begin position="287"/>
        <end position="517"/>
    </location>
</feature>
<dbReference type="STRING" id="582692.SAMN05720606_104269"/>
<evidence type="ECO:0000256" key="2">
    <source>
        <dbReference type="ARBA" id="ARBA00022840"/>
    </source>
</evidence>
<evidence type="ECO:0000256" key="1">
    <source>
        <dbReference type="ARBA" id="ARBA00022741"/>
    </source>
</evidence>
<dbReference type="InterPro" id="IPR027417">
    <property type="entry name" value="P-loop_NTPase"/>
</dbReference>
<dbReference type="CDD" id="cd00130">
    <property type="entry name" value="PAS"/>
    <property type="match status" value="1"/>
</dbReference>
<dbReference type="InterPro" id="IPR058031">
    <property type="entry name" value="AAA_lid_NorR"/>
</dbReference>
<accession>A0A1G5FP00</accession>
<dbReference type="SUPFAM" id="SSF46689">
    <property type="entry name" value="Homeodomain-like"/>
    <property type="match status" value="1"/>
</dbReference>
<keyword evidence="1" id="KW-0547">Nucleotide-binding</keyword>
<dbReference type="CDD" id="cd00009">
    <property type="entry name" value="AAA"/>
    <property type="match status" value="1"/>
</dbReference>
<dbReference type="Proteomes" id="UP000198538">
    <property type="component" value="Unassembled WGS sequence"/>
</dbReference>
<evidence type="ECO:0000256" key="3">
    <source>
        <dbReference type="ARBA" id="ARBA00023015"/>
    </source>
</evidence>
<dbReference type="Gene3D" id="3.40.50.300">
    <property type="entry name" value="P-loop containing nucleotide triphosphate hydrolases"/>
    <property type="match status" value="1"/>
</dbReference>
<proteinExistence type="predicted"/>
<dbReference type="InterPro" id="IPR025943">
    <property type="entry name" value="Sigma_54_int_dom_ATP-bd_2"/>
</dbReference>
<dbReference type="PROSITE" id="PS00675">
    <property type="entry name" value="SIGMA54_INTERACT_1"/>
    <property type="match status" value="1"/>
</dbReference>
<keyword evidence="4" id="KW-0238">DNA-binding</keyword>
<dbReference type="AlphaFoldDB" id="A0A1G5FP00"/>
<dbReference type="NCBIfam" id="TIGR00229">
    <property type="entry name" value="sensory_box"/>
    <property type="match status" value="1"/>
</dbReference>
<dbReference type="SUPFAM" id="SSF55785">
    <property type="entry name" value="PYP-like sensor domain (PAS domain)"/>
    <property type="match status" value="1"/>
</dbReference>
<dbReference type="InterPro" id="IPR003593">
    <property type="entry name" value="AAA+_ATPase"/>
</dbReference>
<dbReference type="Gene3D" id="3.30.450.20">
    <property type="entry name" value="PAS domain"/>
    <property type="match status" value="1"/>
</dbReference>
<evidence type="ECO:0000259" key="6">
    <source>
        <dbReference type="PROSITE" id="PS50045"/>
    </source>
</evidence>
<reference evidence="9" key="1">
    <citation type="submission" date="2016-10" db="EMBL/GenBank/DDBJ databases">
        <authorList>
            <person name="Varghese N."/>
            <person name="Submissions S."/>
        </authorList>
    </citation>
    <scope>NUCLEOTIDE SEQUENCE [LARGE SCALE GENOMIC DNA]</scope>
    <source>
        <strain evidence="9">BL9</strain>
    </source>
</reference>
<dbReference type="InterPro" id="IPR025662">
    <property type="entry name" value="Sigma_54_int_dom_ATP-bd_1"/>
</dbReference>
<dbReference type="SMART" id="SM00091">
    <property type="entry name" value="PAS"/>
    <property type="match status" value="1"/>
</dbReference>
<dbReference type="InterPro" id="IPR002197">
    <property type="entry name" value="HTH_Fis"/>
</dbReference>
<dbReference type="RefSeq" id="WP_090917837.1">
    <property type="nucleotide sequence ID" value="NZ_FMVM01000004.1"/>
</dbReference>
<dbReference type="PROSITE" id="PS50112">
    <property type="entry name" value="PAS"/>
    <property type="match status" value="1"/>
</dbReference>